<protein>
    <submittedName>
        <fullName evidence="1">Uncharacterized protein</fullName>
    </submittedName>
</protein>
<organism evidence="1 2">
    <name type="scientific">Artomyces pyxidatus</name>
    <dbReference type="NCBI Taxonomy" id="48021"/>
    <lineage>
        <taxon>Eukaryota</taxon>
        <taxon>Fungi</taxon>
        <taxon>Dikarya</taxon>
        <taxon>Basidiomycota</taxon>
        <taxon>Agaricomycotina</taxon>
        <taxon>Agaricomycetes</taxon>
        <taxon>Russulales</taxon>
        <taxon>Auriscalpiaceae</taxon>
        <taxon>Artomyces</taxon>
    </lineage>
</organism>
<dbReference type="Proteomes" id="UP000814140">
    <property type="component" value="Unassembled WGS sequence"/>
</dbReference>
<sequence>KLGNTGRPGEMSRWIKRHRDYTKPPEISSLSDYANAFRMWWSGLQPSWRGDRWPMKRAVNAGERWEATLKGGANGIVIVLIMLSWWA</sequence>
<feature type="non-terminal residue" evidence="1">
    <location>
        <position position="1"/>
    </location>
</feature>
<name>A0ACB8SDG4_9AGAM</name>
<accession>A0ACB8SDG4</accession>
<proteinExistence type="predicted"/>
<dbReference type="EMBL" id="MU277389">
    <property type="protein sequence ID" value="KAI0054579.1"/>
    <property type="molecule type" value="Genomic_DNA"/>
</dbReference>
<keyword evidence="2" id="KW-1185">Reference proteome</keyword>
<gene>
    <name evidence="1" type="ORF">BV25DRAFT_1790729</name>
</gene>
<reference evidence="1" key="2">
    <citation type="journal article" date="2022" name="New Phytol.">
        <title>Evolutionary transition to the ectomycorrhizal habit in the genomes of a hyperdiverse lineage of mushroom-forming fungi.</title>
        <authorList>
            <person name="Looney B."/>
            <person name="Miyauchi S."/>
            <person name="Morin E."/>
            <person name="Drula E."/>
            <person name="Courty P.E."/>
            <person name="Kohler A."/>
            <person name="Kuo A."/>
            <person name="LaButti K."/>
            <person name="Pangilinan J."/>
            <person name="Lipzen A."/>
            <person name="Riley R."/>
            <person name="Andreopoulos W."/>
            <person name="He G."/>
            <person name="Johnson J."/>
            <person name="Nolan M."/>
            <person name="Tritt A."/>
            <person name="Barry K.W."/>
            <person name="Grigoriev I.V."/>
            <person name="Nagy L.G."/>
            <person name="Hibbett D."/>
            <person name="Henrissat B."/>
            <person name="Matheny P.B."/>
            <person name="Labbe J."/>
            <person name="Martin F.M."/>
        </authorList>
    </citation>
    <scope>NUCLEOTIDE SEQUENCE</scope>
    <source>
        <strain evidence="1">HHB10654</strain>
    </source>
</reference>
<reference evidence="1" key="1">
    <citation type="submission" date="2021-03" db="EMBL/GenBank/DDBJ databases">
        <authorList>
            <consortium name="DOE Joint Genome Institute"/>
            <person name="Ahrendt S."/>
            <person name="Looney B.P."/>
            <person name="Miyauchi S."/>
            <person name="Morin E."/>
            <person name="Drula E."/>
            <person name="Courty P.E."/>
            <person name="Chicoki N."/>
            <person name="Fauchery L."/>
            <person name="Kohler A."/>
            <person name="Kuo A."/>
            <person name="Labutti K."/>
            <person name="Pangilinan J."/>
            <person name="Lipzen A."/>
            <person name="Riley R."/>
            <person name="Andreopoulos W."/>
            <person name="He G."/>
            <person name="Johnson J."/>
            <person name="Barry K.W."/>
            <person name="Grigoriev I.V."/>
            <person name="Nagy L."/>
            <person name="Hibbett D."/>
            <person name="Henrissat B."/>
            <person name="Matheny P.B."/>
            <person name="Labbe J."/>
            <person name="Martin F."/>
        </authorList>
    </citation>
    <scope>NUCLEOTIDE SEQUENCE</scope>
    <source>
        <strain evidence="1">HHB10654</strain>
    </source>
</reference>
<comment type="caution">
    <text evidence="1">The sequence shown here is derived from an EMBL/GenBank/DDBJ whole genome shotgun (WGS) entry which is preliminary data.</text>
</comment>
<evidence type="ECO:0000313" key="2">
    <source>
        <dbReference type="Proteomes" id="UP000814140"/>
    </source>
</evidence>
<feature type="non-terminal residue" evidence="1">
    <location>
        <position position="87"/>
    </location>
</feature>
<evidence type="ECO:0000313" key="1">
    <source>
        <dbReference type="EMBL" id="KAI0054579.1"/>
    </source>
</evidence>